<dbReference type="SUPFAM" id="SSF55961">
    <property type="entry name" value="Bet v1-like"/>
    <property type="match status" value="1"/>
</dbReference>
<organism evidence="8">
    <name type="scientific">marine metagenome</name>
    <dbReference type="NCBI Taxonomy" id="408172"/>
    <lineage>
        <taxon>unclassified sequences</taxon>
        <taxon>metagenomes</taxon>
        <taxon>ecological metagenomes</taxon>
    </lineage>
</organism>
<keyword evidence="4" id="KW-0560">Oxidoreductase</keyword>
<dbReference type="InterPro" id="IPR001663">
    <property type="entry name" value="Rng_hydr_dOase-A"/>
</dbReference>
<dbReference type="EMBL" id="UINC01006579">
    <property type="protein sequence ID" value="SVA28398.1"/>
    <property type="molecule type" value="Genomic_DNA"/>
</dbReference>
<dbReference type="PANTHER" id="PTHR43756">
    <property type="entry name" value="CHOLINE MONOOXYGENASE, CHLOROPLASTIC"/>
    <property type="match status" value="1"/>
</dbReference>
<feature type="domain" description="Rieske" evidence="7">
    <location>
        <begin position="47"/>
        <end position="157"/>
    </location>
</feature>
<evidence type="ECO:0000256" key="5">
    <source>
        <dbReference type="ARBA" id="ARBA00023004"/>
    </source>
</evidence>
<dbReference type="Pfam" id="PF00355">
    <property type="entry name" value="Rieske"/>
    <property type="match status" value="1"/>
</dbReference>
<dbReference type="InterPro" id="IPR015879">
    <property type="entry name" value="Ring_hydroxy_dOase_asu_C_dom"/>
</dbReference>
<evidence type="ECO:0000256" key="2">
    <source>
        <dbReference type="ARBA" id="ARBA00022714"/>
    </source>
</evidence>
<evidence type="ECO:0000256" key="6">
    <source>
        <dbReference type="ARBA" id="ARBA00023014"/>
    </source>
</evidence>
<dbReference type="InterPro" id="IPR036922">
    <property type="entry name" value="Rieske_2Fe-2S_sf"/>
</dbReference>
<evidence type="ECO:0000256" key="3">
    <source>
        <dbReference type="ARBA" id="ARBA00022723"/>
    </source>
</evidence>
<reference evidence="8" key="1">
    <citation type="submission" date="2018-05" db="EMBL/GenBank/DDBJ databases">
        <authorList>
            <person name="Lanie J.A."/>
            <person name="Ng W.-L."/>
            <person name="Kazmierczak K.M."/>
            <person name="Andrzejewski T.M."/>
            <person name="Davidsen T.M."/>
            <person name="Wayne K.J."/>
            <person name="Tettelin H."/>
            <person name="Glass J.I."/>
            <person name="Rusch D."/>
            <person name="Podicherti R."/>
            <person name="Tsui H.-C.T."/>
            <person name="Winkler M.E."/>
        </authorList>
    </citation>
    <scope>NUCLEOTIDE SEQUENCE</scope>
</reference>
<dbReference type="AlphaFoldDB" id="A0A381UL86"/>
<dbReference type="CDD" id="cd03469">
    <property type="entry name" value="Rieske_RO_Alpha_N"/>
    <property type="match status" value="1"/>
</dbReference>
<evidence type="ECO:0000256" key="4">
    <source>
        <dbReference type="ARBA" id="ARBA00023002"/>
    </source>
</evidence>
<dbReference type="Pfam" id="PF00848">
    <property type="entry name" value="Ring_hydroxyl_A"/>
    <property type="match status" value="1"/>
</dbReference>
<protein>
    <recommendedName>
        <fullName evidence="7">Rieske domain-containing protein</fullName>
    </recommendedName>
</protein>
<accession>A0A381UL86</accession>
<keyword evidence="2" id="KW-0001">2Fe-2S</keyword>
<keyword evidence="3" id="KW-0479">Metal-binding</keyword>
<dbReference type="PANTHER" id="PTHR43756:SF5">
    <property type="entry name" value="CHOLINE MONOOXYGENASE, CHLOROPLASTIC"/>
    <property type="match status" value="1"/>
</dbReference>
<proteinExistence type="predicted"/>
<dbReference type="Gene3D" id="2.102.10.10">
    <property type="entry name" value="Rieske [2Fe-2S] iron-sulphur domain"/>
    <property type="match status" value="1"/>
</dbReference>
<dbReference type="GO" id="GO:0016491">
    <property type="term" value="F:oxidoreductase activity"/>
    <property type="evidence" value="ECO:0007669"/>
    <property type="project" value="UniProtKB-KW"/>
</dbReference>
<evidence type="ECO:0000256" key="1">
    <source>
        <dbReference type="ARBA" id="ARBA00001962"/>
    </source>
</evidence>
<keyword evidence="6" id="KW-0411">Iron-sulfur</keyword>
<dbReference type="CDD" id="cd00680">
    <property type="entry name" value="RHO_alpha_C"/>
    <property type="match status" value="1"/>
</dbReference>
<dbReference type="Gene3D" id="3.90.380.10">
    <property type="entry name" value="Naphthalene 1,2-dioxygenase Alpha Subunit, Chain A, domain 1"/>
    <property type="match status" value="2"/>
</dbReference>
<comment type="cofactor">
    <cofactor evidence="1">
        <name>Fe cation</name>
        <dbReference type="ChEBI" id="CHEBI:24875"/>
    </cofactor>
</comment>
<dbReference type="GO" id="GO:0051537">
    <property type="term" value="F:2 iron, 2 sulfur cluster binding"/>
    <property type="evidence" value="ECO:0007669"/>
    <property type="project" value="UniProtKB-KW"/>
</dbReference>
<evidence type="ECO:0000259" key="7">
    <source>
        <dbReference type="PROSITE" id="PS51296"/>
    </source>
</evidence>
<dbReference type="InterPro" id="IPR017941">
    <property type="entry name" value="Rieske_2Fe-2S"/>
</dbReference>
<dbReference type="SUPFAM" id="SSF50022">
    <property type="entry name" value="ISP domain"/>
    <property type="match status" value="1"/>
</dbReference>
<keyword evidence="5" id="KW-0408">Iron</keyword>
<gene>
    <name evidence="8" type="ORF">METZ01_LOCUS81252</name>
</gene>
<evidence type="ECO:0000313" key="8">
    <source>
        <dbReference type="EMBL" id="SVA28398.1"/>
    </source>
</evidence>
<dbReference type="PROSITE" id="PS51296">
    <property type="entry name" value="RIESKE"/>
    <property type="match status" value="1"/>
</dbReference>
<dbReference type="GO" id="GO:0005506">
    <property type="term" value="F:iron ion binding"/>
    <property type="evidence" value="ECO:0007669"/>
    <property type="project" value="InterPro"/>
</dbReference>
<sequence>MNKKIETILSDFLEDSVPAHGLPAAAYNDSNFWEIEGQTIFTQNWVFVGFAHSLEKPGDALPVTIADQPIVLIKNSNNEINAFHNVCRHRCLKLVDEPKNVGAMLCCPYHSWTYNLDGELCVTPFFGGKDHQTKGFDLSKNGLKPVRINIWHDWIFINLSDDAPDFMQYAAPLIKYFEDINFAQVEPVATLDFGNIKTNWKLLMENYIEPYHVQFVHNETTNQPLQDHYTIVDDICLGSAIDLDEKDKVDGSLSVSSRYLTMFPNFIIGRYFPDQIGVHLNLPVDSGQTQQKRVIYTTEGQTLSKEELESLKKLWWDVHKEDHAICERLQLGRSSPIAKKGGFLSPYWEDSVLKFQKMVAEAVIKSTDSY</sequence>
<name>A0A381UL86_9ZZZZ</name>
<dbReference type="PRINTS" id="PR00090">
    <property type="entry name" value="RNGDIOXGNASE"/>
</dbReference>